<dbReference type="Gene3D" id="2.60.40.4100">
    <property type="entry name" value="Zona pellucida, ZP-C domain"/>
    <property type="match status" value="1"/>
</dbReference>
<sequence>MATVRSGAIRPRGKLWGNCKNQKDKKKSIEKVENNVEPGRAKPKNRILVELVPNENAKQFNLSDCPMRYYGETYEQLFVNVTDEHLIICLDSYYNNDSLGDCIKISSVKKTKVFVAVRNNPVRVWSLSLLNITTAQCKVQFRFYFTDRTNFYVKGNAHVLWNLDGAVATISNKHLLPSACRYQDSLIEPDTLISTDPDTCSKTTCDSTGQLQTIDCGIHQICIGNNVCTLDILCAVLGSSVVDFTGNSWQVPNTCSYKLMQTADFYIEASFTERRRMDVNFIDTITFKTSNDTFILVQGLVVYFNGEPQLQLSASPRNFSGVDISKDENGVTLKKTFNQFRFSMVFDGTTAQITYNGLGLLKFTGLCADSDNYHENLIVPKDICTREYQEAPDLSINSSAVEKLCQSFLAESFSPCHLEIDPQPYVQVCQDIFIVYPNVDEIFCQLLESYTRICNLRLNSSLEDTSSAYGCVSVLDVCDNIFCSGHEFCGINLHGDAVCLCRAIIAAPFRESKSYGLPVECGMNTASVTLVACLLQEKGFDYRDLHLADPSCHGELNPVTHMLSFNFSDRYPCGAEITANGSQIIYRNKVMFENSSPGIITRSTDFHISIECIYIQPKQRSLPFTIKETSVVQHIVGLWNYTLRTKSYLDRALSMPISVEDEILLNQRVWLELLAGDLNSEMYSLVMDSCWATNTPEPTDPLKHDLIIDGCANRLDGTVTVEVNGDGTRGVFAFDMFQFTGQPGHVIYLHCTMHMCVRNYALACVPKCSGLSRKRRSLEQKMPSVMATTFRPEAKSNALGRA</sequence>
<dbReference type="AlphaFoldDB" id="A0AAW0P7D3"/>
<keyword evidence="3" id="KW-0325">Glycoprotein</keyword>
<evidence type="ECO:0000256" key="2">
    <source>
        <dbReference type="ARBA" id="ARBA00023157"/>
    </source>
</evidence>
<dbReference type="InterPro" id="IPR055355">
    <property type="entry name" value="ZP-C"/>
</dbReference>
<dbReference type="Gene3D" id="2.60.40.3210">
    <property type="entry name" value="Zona pellucida, ZP-N domain"/>
    <property type="match status" value="1"/>
</dbReference>
<proteinExistence type="predicted"/>
<evidence type="ECO:0000259" key="4">
    <source>
        <dbReference type="PROSITE" id="PS51034"/>
    </source>
</evidence>
<name>A0AAW0P7D3_9GOBI</name>
<organism evidence="5 6">
    <name type="scientific">Mugilogobius chulae</name>
    <name type="common">yellowstripe goby</name>
    <dbReference type="NCBI Taxonomy" id="88201"/>
    <lineage>
        <taxon>Eukaryota</taxon>
        <taxon>Metazoa</taxon>
        <taxon>Chordata</taxon>
        <taxon>Craniata</taxon>
        <taxon>Vertebrata</taxon>
        <taxon>Euteleostomi</taxon>
        <taxon>Actinopterygii</taxon>
        <taxon>Neopterygii</taxon>
        <taxon>Teleostei</taxon>
        <taxon>Neoteleostei</taxon>
        <taxon>Acanthomorphata</taxon>
        <taxon>Gobiaria</taxon>
        <taxon>Gobiiformes</taxon>
        <taxon>Gobioidei</taxon>
        <taxon>Gobiidae</taxon>
        <taxon>Gobionellinae</taxon>
        <taxon>Mugilogobius</taxon>
    </lineage>
</organism>
<gene>
    <name evidence="5" type="ORF">WMY93_014724</name>
</gene>
<keyword evidence="2" id="KW-1015">Disulfide bond</keyword>
<reference evidence="6" key="1">
    <citation type="submission" date="2024-04" db="EMBL/GenBank/DDBJ databases">
        <title>Salinicola lusitanus LLJ914,a marine bacterium isolated from the Okinawa Trough.</title>
        <authorList>
            <person name="Li J."/>
        </authorList>
    </citation>
    <scope>NUCLEOTIDE SEQUENCE [LARGE SCALE GENOMIC DNA]</scope>
</reference>
<dbReference type="EMBL" id="JBBPFD010000010">
    <property type="protein sequence ID" value="KAK7910040.1"/>
    <property type="molecule type" value="Genomic_DNA"/>
</dbReference>
<dbReference type="PANTHER" id="PTHR14002">
    <property type="entry name" value="ENDOGLIN/TGF-BETA RECEPTOR TYPE III"/>
    <property type="match status" value="1"/>
</dbReference>
<keyword evidence="1" id="KW-0732">Signal</keyword>
<dbReference type="Proteomes" id="UP001460270">
    <property type="component" value="Unassembled WGS sequence"/>
</dbReference>
<evidence type="ECO:0000256" key="3">
    <source>
        <dbReference type="ARBA" id="ARBA00023180"/>
    </source>
</evidence>
<dbReference type="InterPro" id="IPR001507">
    <property type="entry name" value="ZP_dom"/>
</dbReference>
<feature type="domain" description="ZP" evidence="4">
    <location>
        <begin position="520"/>
        <end position="775"/>
    </location>
</feature>
<dbReference type="PRINTS" id="PR00023">
    <property type="entry name" value="ZPELLUCIDA"/>
</dbReference>
<comment type="caution">
    <text evidence="5">The sequence shown here is derived from an EMBL/GenBank/DDBJ whole genome shotgun (WGS) entry which is preliminary data.</text>
</comment>
<dbReference type="InterPro" id="IPR042235">
    <property type="entry name" value="ZP-C_dom"/>
</dbReference>
<dbReference type="PROSITE" id="PS51034">
    <property type="entry name" value="ZP_2"/>
    <property type="match status" value="1"/>
</dbReference>
<accession>A0AAW0P7D3</accession>
<protein>
    <recommendedName>
        <fullName evidence="4">ZP domain-containing protein</fullName>
    </recommendedName>
</protein>
<dbReference type="SMART" id="SM00241">
    <property type="entry name" value="ZP"/>
    <property type="match status" value="1"/>
</dbReference>
<evidence type="ECO:0000313" key="6">
    <source>
        <dbReference type="Proteomes" id="UP001460270"/>
    </source>
</evidence>
<dbReference type="PANTHER" id="PTHR14002:SF50">
    <property type="entry name" value="ALPHA-TECTORIN-LIKE-RELATED"/>
    <property type="match status" value="1"/>
</dbReference>
<evidence type="ECO:0000256" key="1">
    <source>
        <dbReference type="ARBA" id="ARBA00022729"/>
    </source>
</evidence>
<keyword evidence="6" id="KW-1185">Reference proteome</keyword>
<evidence type="ECO:0000313" key="5">
    <source>
        <dbReference type="EMBL" id="KAK7910040.1"/>
    </source>
</evidence>
<dbReference type="Pfam" id="PF00100">
    <property type="entry name" value="Zona_pellucida"/>
    <property type="match status" value="1"/>
</dbReference>
<dbReference type="Pfam" id="PF08742">
    <property type="entry name" value="C8"/>
    <property type="match status" value="1"/>
</dbReference>
<dbReference type="InterPro" id="IPR014853">
    <property type="entry name" value="VWF/SSPO/ZAN-like_Cys-rich_dom"/>
</dbReference>
<dbReference type="InterPro" id="IPR048290">
    <property type="entry name" value="ZP_chr"/>
</dbReference>